<dbReference type="EMBL" id="CP111016">
    <property type="protein sequence ID" value="WAR04087.1"/>
    <property type="molecule type" value="Genomic_DNA"/>
</dbReference>
<keyword evidence="1" id="KW-0472">Membrane</keyword>
<evidence type="ECO:0000256" key="1">
    <source>
        <dbReference type="SAM" id="Phobius"/>
    </source>
</evidence>
<feature type="transmembrane region" description="Helical" evidence="1">
    <location>
        <begin position="269"/>
        <end position="291"/>
    </location>
</feature>
<keyword evidence="4" id="KW-1185">Reference proteome</keyword>
<protein>
    <submittedName>
        <fullName evidence="3">Uncharacterized protein</fullName>
    </submittedName>
</protein>
<evidence type="ECO:0000256" key="2">
    <source>
        <dbReference type="SAM" id="SignalP"/>
    </source>
</evidence>
<reference evidence="3" key="1">
    <citation type="submission" date="2022-11" db="EMBL/GenBank/DDBJ databases">
        <title>Centuries of genome instability and evolution in soft-shell clam transmissible cancer (bioRxiv).</title>
        <authorList>
            <person name="Hart S.F.M."/>
            <person name="Yonemitsu M.A."/>
            <person name="Giersch R.M."/>
            <person name="Beal B.F."/>
            <person name="Arriagada G."/>
            <person name="Davis B.W."/>
            <person name="Ostrander E.A."/>
            <person name="Goff S.P."/>
            <person name="Metzger M.J."/>
        </authorList>
    </citation>
    <scope>NUCLEOTIDE SEQUENCE</scope>
    <source>
        <strain evidence="3">MELC-2E11</strain>
        <tissue evidence="3">Siphon/mantle</tissue>
    </source>
</reference>
<dbReference type="Proteomes" id="UP001164746">
    <property type="component" value="Chromosome 5"/>
</dbReference>
<feature type="signal peptide" evidence="2">
    <location>
        <begin position="1"/>
        <end position="20"/>
    </location>
</feature>
<evidence type="ECO:0000313" key="4">
    <source>
        <dbReference type="Proteomes" id="UP001164746"/>
    </source>
</evidence>
<keyword evidence="1" id="KW-0812">Transmembrane</keyword>
<sequence length="418" mass="47146">MDISVYVILCCLVLVRDASGSCGALTIMKPTFVNRKVTLKLIPHNQWITDIVWKYTPGLDEARKYAVGELKMRFQQTVQDGSHYHTMHFYADKSRNNSQFHVQCSNLNDVTRSNTIKIHLHEIRQNCGNLVLLSSEIKYGTNVEIAYYPSDASVEENLLHNARTWLKGLGQPVYLQNNTFEEKKISDQLYTLNIHNFMEKEAGRYALQCGHTFANTTNQLDIHVTVHTQPLNFSLDKVQNSSPYFDSTTSETDLKGDYSTRPFKFSLELILIGIGAFAVLCIFVASARTLVQWLKGRSRTRDPGKTEVTSPAIDSSPSLDTNVYVDMSETSMHMNASHDLEDDHVEMKTRYDSMARKPITPIESTHGESSLIYADLDIDHLQQGCAGPIPVPRPTLGKVATVYEDIDFSNVNPLCRNA</sequence>
<proteinExistence type="predicted"/>
<accession>A0ABY7E256</accession>
<evidence type="ECO:0000313" key="3">
    <source>
        <dbReference type="EMBL" id="WAR04087.1"/>
    </source>
</evidence>
<gene>
    <name evidence="3" type="ORF">MAR_019456</name>
</gene>
<feature type="chain" id="PRO_5045701181" evidence="2">
    <location>
        <begin position="21"/>
        <end position="418"/>
    </location>
</feature>
<name>A0ABY7E256_MYAAR</name>
<organism evidence="3 4">
    <name type="scientific">Mya arenaria</name>
    <name type="common">Soft-shell clam</name>
    <dbReference type="NCBI Taxonomy" id="6604"/>
    <lineage>
        <taxon>Eukaryota</taxon>
        <taxon>Metazoa</taxon>
        <taxon>Spiralia</taxon>
        <taxon>Lophotrochozoa</taxon>
        <taxon>Mollusca</taxon>
        <taxon>Bivalvia</taxon>
        <taxon>Autobranchia</taxon>
        <taxon>Heteroconchia</taxon>
        <taxon>Euheterodonta</taxon>
        <taxon>Imparidentia</taxon>
        <taxon>Neoheterodontei</taxon>
        <taxon>Myida</taxon>
        <taxon>Myoidea</taxon>
        <taxon>Myidae</taxon>
        <taxon>Mya</taxon>
    </lineage>
</organism>
<keyword evidence="1" id="KW-1133">Transmembrane helix</keyword>
<keyword evidence="2" id="KW-0732">Signal</keyword>